<gene>
    <name evidence="2" type="ORF">PCOR1329_LOCUS53732</name>
</gene>
<proteinExistence type="predicted"/>
<evidence type="ECO:0000313" key="2">
    <source>
        <dbReference type="EMBL" id="CAK0866578.1"/>
    </source>
</evidence>
<name>A0ABN9V411_9DINO</name>
<dbReference type="Proteomes" id="UP001189429">
    <property type="component" value="Unassembled WGS sequence"/>
</dbReference>
<reference evidence="2" key="1">
    <citation type="submission" date="2023-10" db="EMBL/GenBank/DDBJ databases">
        <authorList>
            <person name="Chen Y."/>
            <person name="Shah S."/>
            <person name="Dougan E. K."/>
            <person name="Thang M."/>
            <person name="Chan C."/>
        </authorList>
    </citation>
    <scope>NUCLEOTIDE SEQUENCE [LARGE SCALE GENOMIC DNA]</scope>
</reference>
<organism evidence="2 3">
    <name type="scientific">Prorocentrum cordatum</name>
    <dbReference type="NCBI Taxonomy" id="2364126"/>
    <lineage>
        <taxon>Eukaryota</taxon>
        <taxon>Sar</taxon>
        <taxon>Alveolata</taxon>
        <taxon>Dinophyceae</taxon>
        <taxon>Prorocentrales</taxon>
        <taxon>Prorocentraceae</taxon>
        <taxon>Prorocentrum</taxon>
    </lineage>
</organism>
<feature type="region of interest" description="Disordered" evidence="1">
    <location>
        <begin position="158"/>
        <end position="179"/>
    </location>
</feature>
<keyword evidence="3" id="KW-1185">Reference proteome</keyword>
<comment type="caution">
    <text evidence="2">The sequence shown here is derived from an EMBL/GenBank/DDBJ whole genome shotgun (WGS) entry which is preliminary data.</text>
</comment>
<sequence>MGACGDAAMDRASERSSRRRGCCLLGAVAVAALGAAACAAGCASVGLARGAMVRPRPPLARAPRAGRWLRAPRSVAASAGPTKLVNTQEERARLVALGYSEVEAYLMRPELAATVLERGTRRPWGAKPMPADWTKEELLKSAECQALLAAEQDRKRTEYRALGGQTNSEPGSKKRLPYL</sequence>
<evidence type="ECO:0000313" key="3">
    <source>
        <dbReference type="Proteomes" id="UP001189429"/>
    </source>
</evidence>
<accession>A0ABN9V411</accession>
<protein>
    <submittedName>
        <fullName evidence="2">Uncharacterized protein</fullName>
    </submittedName>
</protein>
<evidence type="ECO:0000256" key="1">
    <source>
        <dbReference type="SAM" id="MobiDB-lite"/>
    </source>
</evidence>
<dbReference type="EMBL" id="CAUYUJ010016549">
    <property type="protein sequence ID" value="CAK0866578.1"/>
    <property type="molecule type" value="Genomic_DNA"/>
</dbReference>